<dbReference type="PROSITE" id="PS00463">
    <property type="entry name" value="ZN2_CY6_FUNGAL_1"/>
    <property type="match status" value="1"/>
</dbReference>
<dbReference type="Proteomes" id="UP001610446">
    <property type="component" value="Unassembled WGS sequence"/>
</dbReference>
<keyword evidence="4" id="KW-0539">Nucleus</keyword>
<evidence type="ECO:0000313" key="6">
    <source>
        <dbReference type="EMBL" id="KAL2834104.1"/>
    </source>
</evidence>
<dbReference type="Pfam" id="PF00172">
    <property type="entry name" value="Zn_clus"/>
    <property type="match status" value="1"/>
</dbReference>
<dbReference type="EMBL" id="JBFXLU010000227">
    <property type="protein sequence ID" value="KAL2834104.1"/>
    <property type="molecule type" value="Genomic_DNA"/>
</dbReference>
<dbReference type="InterPro" id="IPR001138">
    <property type="entry name" value="Zn2Cys6_DnaBD"/>
</dbReference>
<dbReference type="SUPFAM" id="SSF57701">
    <property type="entry name" value="Zn2/Cys6 DNA-binding domain"/>
    <property type="match status" value="1"/>
</dbReference>
<accession>A0ABR4J3I5</accession>
<keyword evidence="1" id="KW-0805">Transcription regulation</keyword>
<dbReference type="CDD" id="cd00067">
    <property type="entry name" value="GAL4"/>
    <property type="match status" value="1"/>
</dbReference>
<evidence type="ECO:0000256" key="3">
    <source>
        <dbReference type="ARBA" id="ARBA00023163"/>
    </source>
</evidence>
<keyword evidence="7" id="KW-1185">Reference proteome</keyword>
<evidence type="ECO:0000256" key="2">
    <source>
        <dbReference type="ARBA" id="ARBA00023125"/>
    </source>
</evidence>
<sequence length="447" mass="49638">MTATADNACLSCSQKKRRCDRAVPACSTCRRLGLSCIYWNGPNATFTHDTAVPYFVKSLAVQRVDAGGSMIFPVPERKEMPMLLHSCKFHIIETFGMAPLPVDKGSLAFSLRTSWASQALSDPCSFHATLFSASAHLDAFRGESYNYVTTYHYTTAMRLIREKLALPGAMPDEKLIACIPAMVFFSSLRGDKQSSQIHRNGLMQLLRAKGGLAEFELDGFFSALIPVCVMTEAIVFASELEIPGIEIPSIPFAPPTQLLSGALERAAQQTGYYNLSPEAVQIFKDIRLICKTLHKPESAKTTALWRDRLRSRLTEGLCPIKTNRMDAACHAAALIFLYLLFHNEIGGPNTTMDSQLEILLQDLKIALLDTRTDTWIRSSPEALTWISLVGAAASIPASADRIWFTLRFGQPVMCIRSEGASLYMDCWMLYSWVNLRRKDKISVVEIG</sequence>
<dbReference type="PANTHER" id="PTHR37540:SF5">
    <property type="entry name" value="TRANSCRIPTION FACTOR DOMAIN-CONTAINING PROTEIN"/>
    <property type="match status" value="1"/>
</dbReference>
<dbReference type="SMART" id="SM00066">
    <property type="entry name" value="GAL4"/>
    <property type="match status" value="1"/>
</dbReference>
<dbReference type="InterPro" id="IPR021858">
    <property type="entry name" value="Fun_TF"/>
</dbReference>
<dbReference type="PROSITE" id="PS50048">
    <property type="entry name" value="ZN2_CY6_FUNGAL_2"/>
    <property type="match status" value="1"/>
</dbReference>
<evidence type="ECO:0000256" key="4">
    <source>
        <dbReference type="ARBA" id="ARBA00023242"/>
    </source>
</evidence>
<dbReference type="Pfam" id="PF11951">
    <property type="entry name" value="Fungal_trans_2"/>
    <property type="match status" value="1"/>
</dbReference>
<evidence type="ECO:0000313" key="7">
    <source>
        <dbReference type="Proteomes" id="UP001610446"/>
    </source>
</evidence>
<reference evidence="6 7" key="1">
    <citation type="submission" date="2024-07" db="EMBL/GenBank/DDBJ databases">
        <title>Section-level genome sequencing and comparative genomics of Aspergillus sections Usti and Cavernicolus.</title>
        <authorList>
            <consortium name="Lawrence Berkeley National Laboratory"/>
            <person name="Nybo J.L."/>
            <person name="Vesth T.C."/>
            <person name="Theobald S."/>
            <person name="Frisvad J.C."/>
            <person name="Larsen T.O."/>
            <person name="Kjaerboelling I."/>
            <person name="Rothschild-Mancinelli K."/>
            <person name="Lyhne E.K."/>
            <person name="Kogle M.E."/>
            <person name="Barry K."/>
            <person name="Clum A."/>
            <person name="Na H."/>
            <person name="Ledsgaard L."/>
            <person name="Lin J."/>
            <person name="Lipzen A."/>
            <person name="Kuo A."/>
            <person name="Riley R."/>
            <person name="Mondo S."/>
            <person name="Labutti K."/>
            <person name="Haridas S."/>
            <person name="Pangalinan J."/>
            <person name="Salamov A.A."/>
            <person name="Simmons B.A."/>
            <person name="Magnuson J.K."/>
            <person name="Chen J."/>
            <person name="Drula E."/>
            <person name="Henrissat B."/>
            <person name="Wiebenga A."/>
            <person name="Lubbers R.J."/>
            <person name="Gomes A.C."/>
            <person name="Makela M.R."/>
            <person name="Stajich J."/>
            <person name="Grigoriev I.V."/>
            <person name="Mortensen U.H."/>
            <person name="De Vries R.P."/>
            <person name="Baker S.E."/>
            <person name="Andersen M.R."/>
        </authorList>
    </citation>
    <scope>NUCLEOTIDE SEQUENCE [LARGE SCALE GENOMIC DNA]</scope>
    <source>
        <strain evidence="6 7">CBS 123904</strain>
    </source>
</reference>
<dbReference type="PANTHER" id="PTHR37540">
    <property type="entry name" value="TRANSCRIPTION FACTOR (ACR-2), PUTATIVE-RELATED-RELATED"/>
    <property type="match status" value="1"/>
</dbReference>
<dbReference type="InterPro" id="IPR036864">
    <property type="entry name" value="Zn2-C6_fun-type_DNA-bd_sf"/>
</dbReference>
<proteinExistence type="predicted"/>
<keyword evidence="3" id="KW-0804">Transcription</keyword>
<protein>
    <recommendedName>
        <fullName evidence="5">Zn(2)-C6 fungal-type domain-containing protein</fullName>
    </recommendedName>
</protein>
<organism evidence="6 7">
    <name type="scientific">Aspergillus pseudoustus</name>
    <dbReference type="NCBI Taxonomy" id="1810923"/>
    <lineage>
        <taxon>Eukaryota</taxon>
        <taxon>Fungi</taxon>
        <taxon>Dikarya</taxon>
        <taxon>Ascomycota</taxon>
        <taxon>Pezizomycotina</taxon>
        <taxon>Eurotiomycetes</taxon>
        <taxon>Eurotiomycetidae</taxon>
        <taxon>Eurotiales</taxon>
        <taxon>Aspergillaceae</taxon>
        <taxon>Aspergillus</taxon>
        <taxon>Aspergillus subgen. Nidulantes</taxon>
    </lineage>
</organism>
<gene>
    <name evidence="6" type="ORF">BJY01DRAFT_239231</name>
</gene>
<feature type="domain" description="Zn(2)-C6 fungal-type" evidence="5">
    <location>
        <begin position="8"/>
        <end position="38"/>
    </location>
</feature>
<evidence type="ECO:0000259" key="5">
    <source>
        <dbReference type="PROSITE" id="PS50048"/>
    </source>
</evidence>
<evidence type="ECO:0000256" key="1">
    <source>
        <dbReference type="ARBA" id="ARBA00023015"/>
    </source>
</evidence>
<keyword evidence="2" id="KW-0238">DNA-binding</keyword>
<comment type="caution">
    <text evidence="6">The sequence shown here is derived from an EMBL/GenBank/DDBJ whole genome shotgun (WGS) entry which is preliminary data.</text>
</comment>
<name>A0ABR4J3I5_9EURO</name>
<dbReference type="Gene3D" id="4.10.240.10">
    <property type="entry name" value="Zn(2)-C6 fungal-type DNA-binding domain"/>
    <property type="match status" value="1"/>
</dbReference>